<dbReference type="InterPro" id="IPR001851">
    <property type="entry name" value="ABC_transp_permease"/>
</dbReference>
<keyword evidence="3 7" id="KW-0812">Transmembrane</keyword>
<name>A0ABV4GYH5_9ACTN</name>
<feature type="transmembrane region" description="Helical" evidence="7">
    <location>
        <begin position="41"/>
        <end position="62"/>
    </location>
</feature>
<evidence type="ECO:0000313" key="9">
    <source>
        <dbReference type="Proteomes" id="UP001565927"/>
    </source>
</evidence>
<evidence type="ECO:0000256" key="3">
    <source>
        <dbReference type="ARBA" id="ARBA00022692"/>
    </source>
</evidence>
<feature type="compositionally biased region" description="Polar residues" evidence="6">
    <location>
        <begin position="1"/>
        <end position="14"/>
    </location>
</feature>
<organism evidence="8 9">
    <name type="scientific">Kineococcus halophytocola</name>
    <dbReference type="NCBI Taxonomy" id="3234027"/>
    <lineage>
        <taxon>Bacteria</taxon>
        <taxon>Bacillati</taxon>
        <taxon>Actinomycetota</taxon>
        <taxon>Actinomycetes</taxon>
        <taxon>Kineosporiales</taxon>
        <taxon>Kineosporiaceae</taxon>
        <taxon>Kineococcus</taxon>
    </lineage>
</organism>
<feature type="transmembrane region" description="Helical" evidence="7">
    <location>
        <begin position="118"/>
        <end position="138"/>
    </location>
</feature>
<keyword evidence="5 7" id="KW-0472">Membrane</keyword>
<dbReference type="PANTHER" id="PTHR32196">
    <property type="entry name" value="ABC TRANSPORTER PERMEASE PROTEIN YPHD-RELATED-RELATED"/>
    <property type="match status" value="1"/>
</dbReference>
<keyword evidence="2" id="KW-1003">Cell membrane</keyword>
<evidence type="ECO:0000256" key="1">
    <source>
        <dbReference type="ARBA" id="ARBA00004651"/>
    </source>
</evidence>
<feature type="transmembrane region" description="Helical" evidence="7">
    <location>
        <begin position="276"/>
        <end position="304"/>
    </location>
</feature>
<proteinExistence type="predicted"/>
<reference evidence="8 9" key="1">
    <citation type="submission" date="2024-07" db="EMBL/GenBank/DDBJ databases">
        <authorList>
            <person name="Thanompreechachai J."/>
            <person name="Duangmal K."/>
        </authorList>
    </citation>
    <scope>NUCLEOTIDE SEQUENCE [LARGE SCALE GENOMIC DNA]</scope>
    <source>
        <strain evidence="8 9">LSe6-4</strain>
    </source>
</reference>
<comment type="subcellular location">
    <subcellularLocation>
        <location evidence="1">Cell membrane</location>
        <topology evidence="1">Multi-pass membrane protein</topology>
    </subcellularLocation>
</comment>
<evidence type="ECO:0000313" key="8">
    <source>
        <dbReference type="EMBL" id="MEZ0164366.1"/>
    </source>
</evidence>
<keyword evidence="9" id="KW-1185">Reference proteome</keyword>
<protein>
    <submittedName>
        <fullName evidence="8">ABC transporter permease</fullName>
    </submittedName>
</protein>
<evidence type="ECO:0000256" key="4">
    <source>
        <dbReference type="ARBA" id="ARBA00022989"/>
    </source>
</evidence>
<evidence type="ECO:0000256" key="6">
    <source>
        <dbReference type="SAM" id="MobiDB-lite"/>
    </source>
</evidence>
<feature type="transmembrane region" description="Helical" evidence="7">
    <location>
        <begin position="316"/>
        <end position="333"/>
    </location>
</feature>
<accession>A0ABV4GYH5</accession>
<comment type="caution">
    <text evidence="8">The sequence shown here is derived from an EMBL/GenBank/DDBJ whole genome shotgun (WGS) entry which is preliminary data.</text>
</comment>
<dbReference type="EMBL" id="JBGFTU010000006">
    <property type="protein sequence ID" value="MEZ0164366.1"/>
    <property type="molecule type" value="Genomic_DNA"/>
</dbReference>
<dbReference type="RefSeq" id="WP_370440617.1">
    <property type="nucleotide sequence ID" value="NZ_JBGFTU010000006.1"/>
</dbReference>
<feature type="transmembrane region" description="Helical" evidence="7">
    <location>
        <begin position="74"/>
        <end position="106"/>
    </location>
</feature>
<gene>
    <name evidence="8" type="ORF">AB2L27_06245</name>
</gene>
<feature type="transmembrane region" description="Helical" evidence="7">
    <location>
        <begin position="236"/>
        <end position="255"/>
    </location>
</feature>
<evidence type="ECO:0000256" key="5">
    <source>
        <dbReference type="ARBA" id="ARBA00023136"/>
    </source>
</evidence>
<dbReference type="CDD" id="cd06579">
    <property type="entry name" value="TM_PBP1_transp_AraH_like"/>
    <property type="match status" value="1"/>
</dbReference>
<feature type="transmembrane region" description="Helical" evidence="7">
    <location>
        <begin position="176"/>
        <end position="205"/>
    </location>
</feature>
<dbReference type="Pfam" id="PF02653">
    <property type="entry name" value="BPD_transp_2"/>
    <property type="match status" value="1"/>
</dbReference>
<dbReference type="Proteomes" id="UP001565927">
    <property type="component" value="Unassembled WGS sequence"/>
</dbReference>
<evidence type="ECO:0000256" key="2">
    <source>
        <dbReference type="ARBA" id="ARBA00022475"/>
    </source>
</evidence>
<feature type="region of interest" description="Disordered" evidence="6">
    <location>
        <begin position="1"/>
        <end position="22"/>
    </location>
</feature>
<dbReference type="PANTHER" id="PTHR32196:SF72">
    <property type="entry name" value="RIBOSE IMPORT PERMEASE PROTEIN RBSC"/>
    <property type="match status" value="1"/>
</dbReference>
<sequence length="358" mass="35526">MSATSTPDATSGAQRSGRAPAPVQSVPLGARIRSGLTHNPLLVLLVVMVAALQVTTGTALNWGNLRGVLLDAAVIAIVAVPGAMLVICGYIDLSVGSTLALGGVVAGKVMANGQGNPAVAVVLAVAVGAFVGLVNGLLSTYFGLSSFIVTLGSLTAVRGVAQLLSPLPVNTFGDTFGFLGIGTIAGVPLAVWLALAALLIAGAVLTMTPVGRHVYAIGVNREAAFLSGVRVQQVPLVVFVLSGAAAAFAGVVTVARLNSAPAGQLGLGFELQVLTAVLLGGVALTGGEGGMFGVTLGVLFLGMLRNGLTLLGVTTFWQSVASGVALVAAIAIAKGTHSVRQRLEARAAPTPKSSGGNA</sequence>
<evidence type="ECO:0000256" key="7">
    <source>
        <dbReference type="SAM" id="Phobius"/>
    </source>
</evidence>
<keyword evidence="4 7" id="KW-1133">Transmembrane helix</keyword>